<dbReference type="PRINTS" id="PR00727">
    <property type="entry name" value="LEADERPTASE"/>
</dbReference>
<dbReference type="Proteomes" id="UP000642748">
    <property type="component" value="Unassembled WGS sequence"/>
</dbReference>
<dbReference type="GO" id="GO:0005886">
    <property type="term" value="C:plasma membrane"/>
    <property type="evidence" value="ECO:0007669"/>
    <property type="project" value="UniProtKB-SubCell"/>
</dbReference>
<comment type="subcellular location">
    <subcellularLocation>
        <location evidence="1">Cell membrane</location>
        <topology evidence="1">Single-pass type II membrane protein</topology>
    </subcellularLocation>
</comment>
<dbReference type="PANTHER" id="PTHR43390">
    <property type="entry name" value="SIGNAL PEPTIDASE I"/>
    <property type="match status" value="1"/>
</dbReference>
<accession>A0A8J3QU61</accession>
<keyword evidence="5" id="KW-1133">Transmembrane helix</keyword>
<feature type="domain" description="Peptidase S26" evidence="6">
    <location>
        <begin position="170"/>
        <end position="208"/>
    </location>
</feature>
<organism evidence="7 8">
    <name type="scientific">Rugosimonospora africana</name>
    <dbReference type="NCBI Taxonomy" id="556532"/>
    <lineage>
        <taxon>Bacteria</taxon>
        <taxon>Bacillati</taxon>
        <taxon>Actinomycetota</taxon>
        <taxon>Actinomycetes</taxon>
        <taxon>Micromonosporales</taxon>
        <taxon>Micromonosporaceae</taxon>
        <taxon>Rugosimonospora</taxon>
    </lineage>
</organism>
<sequence length="212" mass="22660">MDTRPSPGEPAIHPGSPEAPRWHQDGYRGPPRRLRPVAVVLWAAVPVLAFVAGWRWAIACTVPALILTCGLLASALLARGLVAVTVHGQSMEPTYHDGDRVLVRRGAVLERGQVVVLERPLPGGHQTAPPIGPRAGAAAIASRRWIIKRVVAVPGDPVPREAVPGLTDTPDDRVPAGRVVLLGDNPAASFDSRQAGYFPLNRVLGRVFRPAR</sequence>
<proteinExistence type="inferred from homology"/>
<keyword evidence="5" id="KW-0472">Membrane</keyword>
<evidence type="ECO:0000256" key="2">
    <source>
        <dbReference type="ARBA" id="ARBA00009370"/>
    </source>
</evidence>
<feature type="active site" evidence="3">
    <location>
        <position position="90"/>
    </location>
</feature>
<dbReference type="GO" id="GO:0006465">
    <property type="term" value="P:signal peptide processing"/>
    <property type="evidence" value="ECO:0007669"/>
    <property type="project" value="InterPro"/>
</dbReference>
<evidence type="ECO:0000256" key="4">
    <source>
        <dbReference type="SAM" id="MobiDB-lite"/>
    </source>
</evidence>
<dbReference type="InterPro" id="IPR036286">
    <property type="entry name" value="LexA/Signal_pep-like_sf"/>
</dbReference>
<evidence type="ECO:0000256" key="1">
    <source>
        <dbReference type="ARBA" id="ARBA00004401"/>
    </source>
</evidence>
<dbReference type="SUPFAM" id="SSF51306">
    <property type="entry name" value="LexA/Signal peptidase"/>
    <property type="match status" value="1"/>
</dbReference>
<evidence type="ECO:0000256" key="5">
    <source>
        <dbReference type="SAM" id="Phobius"/>
    </source>
</evidence>
<dbReference type="EMBL" id="BONZ01000045">
    <property type="protein sequence ID" value="GIH16604.1"/>
    <property type="molecule type" value="Genomic_DNA"/>
</dbReference>
<feature type="transmembrane region" description="Helical" evidence="5">
    <location>
        <begin position="37"/>
        <end position="58"/>
    </location>
</feature>
<dbReference type="Gene3D" id="2.10.109.10">
    <property type="entry name" value="Umud Fragment, subunit A"/>
    <property type="match status" value="1"/>
</dbReference>
<feature type="active site" evidence="3">
    <location>
        <position position="148"/>
    </location>
</feature>
<comment type="caution">
    <text evidence="7">The sequence shown here is derived from an EMBL/GenBank/DDBJ whole genome shotgun (WGS) entry which is preliminary data.</text>
</comment>
<dbReference type="PANTHER" id="PTHR43390:SF1">
    <property type="entry name" value="CHLOROPLAST PROCESSING PEPTIDASE"/>
    <property type="match status" value="1"/>
</dbReference>
<evidence type="ECO:0000313" key="8">
    <source>
        <dbReference type="Proteomes" id="UP000642748"/>
    </source>
</evidence>
<dbReference type="Pfam" id="PF10502">
    <property type="entry name" value="Peptidase_S26"/>
    <property type="match status" value="2"/>
</dbReference>
<dbReference type="CDD" id="cd06530">
    <property type="entry name" value="S26_SPase_I"/>
    <property type="match status" value="1"/>
</dbReference>
<dbReference type="AlphaFoldDB" id="A0A8J3QU61"/>
<dbReference type="InterPro" id="IPR019533">
    <property type="entry name" value="Peptidase_S26"/>
</dbReference>
<evidence type="ECO:0000259" key="6">
    <source>
        <dbReference type="Pfam" id="PF10502"/>
    </source>
</evidence>
<evidence type="ECO:0000256" key="3">
    <source>
        <dbReference type="PIRSR" id="PIRSR600223-1"/>
    </source>
</evidence>
<feature type="domain" description="Peptidase S26" evidence="6">
    <location>
        <begin position="67"/>
        <end position="159"/>
    </location>
</feature>
<reference evidence="7" key="1">
    <citation type="submission" date="2021-01" db="EMBL/GenBank/DDBJ databases">
        <title>Whole genome shotgun sequence of Rugosimonospora africana NBRC 104875.</title>
        <authorList>
            <person name="Komaki H."/>
            <person name="Tamura T."/>
        </authorList>
    </citation>
    <scope>NUCLEOTIDE SEQUENCE</scope>
    <source>
        <strain evidence="7">NBRC 104875</strain>
    </source>
</reference>
<dbReference type="InterPro" id="IPR000223">
    <property type="entry name" value="Pept_S26A_signal_pept_1"/>
</dbReference>
<keyword evidence="8" id="KW-1185">Reference proteome</keyword>
<gene>
    <name evidence="7" type="ORF">Raf01_47760</name>
</gene>
<comment type="similarity">
    <text evidence="2">Belongs to the peptidase S26 family.</text>
</comment>
<name>A0A8J3QU61_9ACTN</name>
<protein>
    <recommendedName>
        <fullName evidence="6">Peptidase S26 domain-containing protein</fullName>
    </recommendedName>
</protein>
<dbReference type="GO" id="GO:0004252">
    <property type="term" value="F:serine-type endopeptidase activity"/>
    <property type="evidence" value="ECO:0007669"/>
    <property type="project" value="InterPro"/>
</dbReference>
<feature type="region of interest" description="Disordered" evidence="4">
    <location>
        <begin position="1"/>
        <end position="27"/>
    </location>
</feature>
<feature type="transmembrane region" description="Helical" evidence="5">
    <location>
        <begin position="64"/>
        <end position="86"/>
    </location>
</feature>
<evidence type="ECO:0000313" key="7">
    <source>
        <dbReference type="EMBL" id="GIH16604.1"/>
    </source>
</evidence>
<keyword evidence="5" id="KW-0812">Transmembrane</keyword>